<dbReference type="SUPFAM" id="SSF53448">
    <property type="entry name" value="Nucleotide-diphospho-sugar transferases"/>
    <property type="match status" value="1"/>
</dbReference>
<dbReference type="InterPro" id="IPR006311">
    <property type="entry name" value="TAT_signal"/>
</dbReference>
<dbReference type="Gene3D" id="3.90.550.10">
    <property type="entry name" value="Spore Coat Polysaccharide Biosynthesis Protein SpsA, Chain A"/>
    <property type="match status" value="1"/>
</dbReference>
<dbReference type="OrthoDB" id="76265at2759"/>
<evidence type="ECO:0008006" key="4">
    <source>
        <dbReference type="Google" id="ProtNLM"/>
    </source>
</evidence>
<comment type="caution">
    <text evidence="2">The sequence shown here is derived from an EMBL/GenBank/DDBJ whole genome shotgun (WGS) entry which is preliminary data.</text>
</comment>
<proteinExistence type="predicted"/>
<dbReference type="PANTHER" id="PTHR34496">
    <property type="entry name" value="GLCNAC TRANSFERASE-RELATED"/>
    <property type="match status" value="1"/>
</dbReference>
<dbReference type="InterPro" id="IPR029044">
    <property type="entry name" value="Nucleotide-diphossugar_trans"/>
</dbReference>
<sequence>MSRRRPTTRRDVLAALLLAVAALAAIAALAALRRSGSLPLRLQGRAWPLAEAVGGAVAAEGPEGEMLPPLPSGANATIFVSIGAYRDSLCGGTLESLFAAAARPQRVFVGAVAYVRAGGSGGAGERCEAPGPLLAPHEGRIRRLVLDASRARGPTLARHQAAALYGGQDYLLQVAIDSHMNFTAGWDEQLLRMAATAPTRRAVFTHYPASVEDTAERRVPVMCGAAWLPHEGMVGLTAALGEVPQRGAYRPVPFAAGGFMFAPAAVMKEVPYDPTLDFLFHGEEYLYSARLWTSGWALLTPDANVAFHHYGRLAAPKYWQDFEHDPDYHRKHREVLQRVQAIMAGQGPPGYRYGMGTARSLAQWWEYAGMDPGDRSRLPDPGKFCGGRVFHAGPQPWGQAQGRQAAQGQGLRQERASSDRREAVKADGTRAAGGGLRGGGPGAGVWRPQWLPQQVRP</sequence>
<dbReference type="AlphaFoldDB" id="A0A835TA01"/>
<dbReference type="PROSITE" id="PS51318">
    <property type="entry name" value="TAT"/>
    <property type="match status" value="1"/>
</dbReference>
<protein>
    <recommendedName>
        <fullName evidence="4">Glycosyltransferase</fullName>
    </recommendedName>
</protein>
<organism evidence="2 3">
    <name type="scientific">Chlamydomonas incerta</name>
    <dbReference type="NCBI Taxonomy" id="51695"/>
    <lineage>
        <taxon>Eukaryota</taxon>
        <taxon>Viridiplantae</taxon>
        <taxon>Chlorophyta</taxon>
        <taxon>core chlorophytes</taxon>
        <taxon>Chlorophyceae</taxon>
        <taxon>CS clade</taxon>
        <taxon>Chlamydomonadales</taxon>
        <taxon>Chlamydomonadaceae</taxon>
        <taxon>Chlamydomonas</taxon>
    </lineage>
</organism>
<accession>A0A835TA01</accession>
<name>A0A835TA01_CHLIN</name>
<evidence type="ECO:0000256" key="1">
    <source>
        <dbReference type="SAM" id="MobiDB-lite"/>
    </source>
</evidence>
<dbReference type="InterPro" id="IPR021067">
    <property type="entry name" value="Glycosyltransferase"/>
</dbReference>
<evidence type="ECO:0000313" key="2">
    <source>
        <dbReference type="EMBL" id="KAG2434255.1"/>
    </source>
</evidence>
<dbReference type="PANTHER" id="PTHR34496:SF9">
    <property type="entry name" value="[SKP1-PROTEIN]-HYDROXYPROLINE N-ACETYLGLUCOSAMINYLTRANSFERASE"/>
    <property type="match status" value="1"/>
</dbReference>
<gene>
    <name evidence="2" type="ORF">HXX76_007980</name>
</gene>
<evidence type="ECO:0000313" key="3">
    <source>
        <dbReference type="Proteomes" id="UP000650467"/>
    </source>
</evidence>
<dbReference type="Proteomes" id="UP000650467">
    <property type="component" value="Unassembled WGS sequence"/>
</dbReference>
<dbReference type="EMBL" id="JAEHOC010000017">
    <property type="protein sequence ID" value="KAG2434255.1"/>
    <property type="molecule type" value="Genomic_DNA"/>
</dbReference>
<reference evidence="2" key="1">
    <citation type="journal article" date="2020" name="bioRxiv">
        <title>Comparative genomics of Chlamydomonas.</title>
        <authorList>
            <person name="Craig R.J."/>
            <person name="Hasan A.R."/>
            <person name="Ness R.W."/>
            <person name="Keightley P.D."/>
        </authorList>
    </citation>
    <scope>NUCLEOTIDE SEQUENCE</scope>
    <source>
        <strain evidence="2">SAG 7.73</strain>
    </source>
</reference>
<dbReference type="Pfam" id="PF11397">
    <property type="entry name" value="GlcNAc"/>
    <property type="match status" value="2"/>
</dbReference>
<feature type="region of interest" description="Disordered" evidence="1">
    <location>
        <begin position="408"/>
        <end position="457"/>
    </location>
</feature>
<feature type="compositionally biased region" description="Gly residues" evidence="1">
    <location>
        <begin position="431"/>
        <end position="443"/>
    </location>
</feature>
<keyword evidence="3" id="KW-1185">Reference proteome</keyword>
<feature type="compositionally biased region" description="Basic and acidic residues" evidence="1">
    <location>
        <begin position="412"/>
        <end position="428"/>
    </location>
</feature>